<sequence>MKKKIMCKPATELELEFSGGDKLYMKFDVKALMHLSEVMNVNDIKTSENIPEICANIVYASSCEYADDMAQDRARFIVSNMDIGTITAIIQEFSESVGVIGDELKEINSKNVMNQFQSKKMKN</sequence>
<organism evidence="1 2">
    <name type="scientific">Anaerosporobacter mobilis DSM 15930</name>
    <dbReference type="NCBI Taxonomy" id="1120996"/>
    <lineage>
        <taxon>Bacteria</taxon>
        <taxon>Bacillati</taxon>
        <taxon>Bacillota</taxon>
        <taxon>Clostridia</taxon>
        <taxon>Lachnospirales</taxon>
        <taxon>Lachnospiraceae</taxon>
        <taxon>Anaerosporobacter</taxon>
    </lineage>
</organism>
<name>A0A1M7NLG3_9FIRM</name>
<evidence type="ECO:0008006" key="3">
    <source>
        <dbReference type="Google" id="ProtNLM"/>
    </source>
</evidence>
<proteinExistence type="predicted"/>
<keyword evidence="2" id="KW-1185">Reference proteome</keyword>
<dbReference type="RefSeq" id="WP_073291812.1">
    <property type="nucleotide sequence ID" value="NZ_FRCP01000031.1"/>
</dbReference>
<reference evidence="1 2" key="1">
    <citation type="submission" date="2016-11" db="EMBL/GenBank/DDBJ databases">
        <authorList>
            <person name="Jaros S."/>
            <person name="Januszkiewicz K."/>
            <person name="Wedrychowicz H."/>
        </authorList>
    </citation>
    <scope>NUCLEOTIDE SEQUENCE [LARGE SCALE GENOMIC DNA]</scope>
    <source>
        <strain evidence="1 2">DSM 15930</strain>
    </source>
</reference>
<dbReference type="Proteomes" id="UP000184038">
    <property type="component" value="Unassembled WGS sequence"/>
</dbReference>
<dbReference type="EMBL" id="FRCP01000031">
    <property type="protein sequence ID" value="SHN04172.1"/>
    <property type="molecule type" value="Genomic_DNA"/>
</dbReference>
<dbReference type="AlphaFoldDB" id="A0A1M7NLG3"/>
<accession>A0A1M7NLG3</accession>
<dbReference type="STRING" id="1120996.SAMN02746066_04563"/>
<evidence type="ECO:0000313" key="1">
    <source>
        <dbReference type="EMBL" id="SHN04172.1"/>
    </source>
</evidence>
<evidence type="ECO:0000313" key="2">
    <source>
        <dbReference type="Proteomes" id="UP000184038"/>
    </source>
</evidence>
<gene>
    <name evidence="1" type="ORF">SAMN02746066_04563</name>
</gene>
<protein>
    <recommendedName>
        <fullName evidence="3">Phage tail assembly chaperone protein, TAC</fullName>
    </recommendedName>
</protein>